<dbReference type="EMBL" id="JAAHFQ010000127">
    <property type="protein sequence ID" value="NER27712.1"/>
    <property type="molecule type" value="Genomic_DNA"/>
</dbReference>
<gene>
    <name evidence="1" type="ORF">F6J89_08780</name>
</gene>
<sequence>MLTWFAIPRALGFIPDAPIVLIEFWQFPDSEQFLGNKKSAIAYHVRTL</sequence>
<reference evidence="1" key="1">
    <citation type="submission" date="2019-11" db="EMBL/GenBank/DDBJ databases">
        <title>Genomic insights into an expanded diversity of filamentous marine cyanobacteria reveals the extraordinary biosynthetic potential of Moorea and Okeania.</title>
        <authorList>
            <person name="Ferreira Leao T."/>
            <person name="Wang M."/>
            <person name="Moss N."/>
            <person name="Da Silva R."/>
            <person name="Sanders J."/>
            <person name="Nurk S."/>
            <person name="Gurevich A."/>
            <person name="Humphrey G."/>
            <person name="Reher R."/>
            <person name="Zhu Q."/>
            <person name="Belda-Ferre P."/>
            <person name="Glukhov E."/>
            <person name="Rex R."/>
            <person name="Dorrestein P.C."/>
            <person name="Knight R."/>
            <person name="Pevzner P."/>
            <person name="Gerwick W.H."/>
            <person name="Gerwick L."/>
        </authorList>
    </citation>
    <scope>NUCLEOTIDE SEQUENCE</scope>
    <source>
        <strain evidence="1">SIO1C4</strain>
    </source>
</reference>
<accession>A0A6B3NAU4</accession>
<comment type="caution">
    <text evidence="1">The sequence shown here is derived from an EMBL/GenBank/DDBJ whole genome shotgun (WGS) entry which is preliminary data.</text>
</comment>
<protein>
    <submittedName>
        <fullName evidence="1">Uncharacterized protein</fullName>
    </submittedName>
</protein>
<evidence type="ECO:0000313" key="1">
    <source>
        <dbReference type="EMBL" id="NER27712.1"/>
    </source>
</evidence>
<organism evidence="1">
    <name type="scientific">Symploca sp. SIO1C4</name>
    <dbReference type="NCBI Taxonomy" id="2607765"/>
    <lineage>
        <taxon>Bacteria</taxon>
        <taxon>Bacillati</taxon>
        <taxon>Cyanobacteriota</taxon>
        <taxon>Cyanophyceae</taxon>
        <taxon>Coleofasciculales</taxon>
        <taxon>Coleofasciculaceae</taxon>
        <taxon>Symploca</taxon>
    </lineage>
</organism>
<dbReference type="AlphaFoldDB" id="A0A6B3NAU4"/>
<proteinExistence type="predicted"/>
<name>A0A6B3NAU4_9CYAN</name>